<dbReference type="InterPro" id="IPR014167">
    <property type="entry name" value="Tol-Pal_TolB"/>
</dbReference>
<evidence type="ECO:0000313" key="7">
    <source>
        <dbReference type="EMBL" id="BBO72428.1"/>
    </source>
</evidence>
<dbReference type="KEGG" id="dalk:DSCA_63580"/>
<dbReference type="SUPFAM" id="SSF52964">
    <property type="entry name" value="TolB, N-terminal domain"/>
    <property type="match status" value="1"/>
</dbReference>
<protein>
    <submittedName>
        <fullName evidence="7">Protein TolB</fullName>
    </submittedName>
</protein>
<sequence>MIRRPLTLVLPMLIAMLLPWPTFAAQYNYIDISNPFLRKTPIAVPTFKAAAQDPAAMSVARATSERLAYYLTFTGYFTISDPDAFLEDPQTMNITGSGIRFRNWTAIGAELLVTGGVVARDGGVEFELRLFDTVKQKMVVGKRYRGSADDHRQVARRFGSEVVFAITGSRGFFDSKIAFVSNGSGHKEIYQCAFDGSDVRRFTRHNSISLFPDWSSDGRWIAYTTYAGKGPEIRIQHVTEKRTARINKPGLQAVPAWVPGKFELAASLSFSGDQEIYLLTGNGKVIKRLTSSVGIDVEPTWSPDGKRMAFVSKRSGNPQIYIFDTVSGRAQRLTFEGRYNTQPSWSPKGDRIAYSAMHNGVIDIFTINPEGGEPTQLTENQGNNEAPSWAPDGSLIAFSSTREGKSRIYAMTAYGTDQRRLLTLPGEQSNPKWSPNILNP</sequence>
<proteinExistence type="inferred from homology"/>
<dbReference type="InterPro" id="IPR011659">
    <property type="entry name" value="WD40"/>
</dbReference>
<dbReference type="PANTHER" id="PTHR36842">
    <property type="entry name" value="PROTEIN TOLB HOMOLOG"/>
    <property type="match status" value="1"/>
</dbReference>
<dbReference type="Pfam" id="PF07676">
    <property type="entry name" value="PD40"/>
    <property type="match status" value="4"/>
</dbReference>
<evidence type="ECO:0000256" key="2">
    <source>
        <dbReference type="ARBA" id="ARBA00009820"/>
    </source>
</evidence>
<comment type="similarity">
    <text evidence="2">Belongs to the TolB family.</text>
</comment>
<dbReference type="Pfam" id="PF04052">
    <property type="entry name" value="TolB_N"/>
    <property type="match status" value="1"/>
</dbReference>
<evidence type="ECO:0000256" key="5">
    <source>
        <dbReference type="SAM" id="SignalP"/>
    </source>
</evidence>
<evidence type="ECO:0000256" key="3">
    <source>
        <dbReference type="ARBA" id="ARBA00022729"/>
    </source>
</evidence>
<dbReference type="RefSeq" id="WP_155320127.1">
    <property type="nucleotide sequence ID" value="NZ_AP021874.1"/>
</dbReference>
<dbReference type="PANTHER" id="PTHR36842:SF1">
    <property type="entry name" value="PROTEIN TOLB"/>
    <property type="match status" value="1"/>
</dbReference>
<evidence type="ECO:0000256" key="1">
    <source>
        <dbReference type="ARBA" id="ARBA00004418"/>
    </source>
</evidence>
<comment type="subcellular location">
    <subcellularLocation>
        <location evidence="1">Periplasm</location>
    </subcellularLocation>
</comment>
<evidence type="ECO:0000259" key="6">
    <source>
        <dbReference type="Pfam" id="PF04052"/>
    </source>
</evidence>
<dbReference type="AlphaFoldDB" id="A0A5K7YUT7"/>
<feature type="domain" description="TolB N-terminal" evidence="6">
    <location>
        <begin position="29"/>
        <end position="138"/>
    </location>
</feature>
<dbReference type="Gene3D" id="3.40.50.10070">
    <property type="entry name" value="TolB, N-terminal domain"/>
    <property type="match status" value="1"/>
</dbReference>
<gene>
    <name evidence="7" type="primary">tolB</name>
    <name evidence="7" type="ORF">DSCA_63580</name>
</gene>
<feature type="chain" id="PRO_5039945756" evidence="5">
    <location>
        <begin position="25"/>
        <end position="440"/>
    </location>
</feature>
<feature type="signal peptide" evidence="5">
    <location>
        <begin position="1"/>
        <end position="24"/>
    </location>
</feature>
<reference evidence="7 8" key="1">
    <citation type="submission" date="2019-11" db="EMBL/GenBank/DDBJ databases">
        <title>Comparative genomics of hydrocarbon-degrading Desulfosarcina strains.</title>
        <authorList>
            <person name="Watanabe M."/>
            <person name="Kojima H."/>
            <person name="Fukui M."/>
        </authorList>
    </citation>
    <scope>NUCLEOTIDE SEQUENCE [LARGE SCALE GENOMIC DNA]</scope>
    <source>
        <strain evidence="7 8">PL12</strain>
    </source>
</reference>
<dbReference type="InterPro" id="IPR007195">
    <property type="entry name" value="TolB_N"/>
</dbReference>
<keyword evidence="4" id="KW-0574">Periplasm</keyword>
<dbReference type="InterPro" id="IPR011042">
    <property type="entry name" value="6-blade_b-propeller_TolB-like"/>
</dbReference>
<dbReference type="HAMAP" id="MF_00671">
    <property type="entry name" value="TolB"/>
    <property type="match status" value="1"/>
</dbReference>
<keyword evidence="3 5" id="KW-0732">Signal</keyword>
<organism evidence="7 8">
    <name type="scientific">Desulfosarcina alkanivorans</name>
    <dbReference type="NCBI Taxonomy" id="571177"/>
    <lineage>
        <taxon>Bacteria</taxon>
        <taxon>Pseudomonadati</taxon>
        <taxon>Thermodesulfobacteriota</taxon>
        <taxon>Desulfobacteria</taxon>
        <taxon>Desulfobacterales</taxon>
        <taxon>Desulfosarcinaceae</taxon>
        <taxon>Desulfosarcina</taxon>
    </lineage>
</organism>
<name>A0A5K7YUT7_9BACT</name>
<dbReference type="EMBL" id="AP021874">
    <property type="protein sequence ID" value="BBO72428.1"/>
    <property type="molecule type" value="Genomic_DNA"/>
</dbReference>
<dbReference type="GO" id="GO:0017038">
    <property type="term" value="P:protein import"/>
    <property type="evidence" value="ECO:0007669"/>
    <property type="project" value="InterPro"/>
</dbReference>
<evidence type="ECO:0000256" key="4">
    <source>
        <dbReference type="ARBA" id="ARBA00022764"/>
    </source>
</evidence>
<dbReference type="OrthoDB" id="9815657at2"/>
<dbReference type="Gene3D" id="2.120.10.30">
    <property type="entry name" value="TolB, C-terminal domain"/>
    <property type="match status" value="2"/>
</dbReference>
<dbReference type="GO" id="GO:0042597">
    <property type="term" value="C:periplasmic space"/>
    <property type="evidence" value="ECO:0007669"/>
    <property type="project" value="UniProtKB-SubCell"/>
</dbReference>
<keyword evidence="8" id="KW-1185">Reference proteome</keyword>
<dbReference type="NCBIfam" id="TIGR02800">
    <property type="entry name" value="propeller_TolB"/>
    <property type="match status" value="1"/>
</dbReference>
<dbReference type="SUPFAM" id="SSF69304">
    <property type="entry name" value="Tricorn protease N-terminal domain"/>
    <property type="match status" value="1"/>
</dbReference>
<accession>A0A5K7YUT7</accession>
<evidence type="ECO:0000313" key="8">
    <source>
        <dbReference type="Proteomes" id="UP000427906"/>
    </source>
</evidence>
<dbReference type="Proteomes" id="UP000427906">
    <property type="component" value="Chromosome"/>
</dbReference>